<dbReference type="Pfam" id="PF07703">
    <property type="entry name" value="A2M_BRD"/>
    <property type="match status" value="1"/>
</dbReference>
<feature type="domain" description="Alpha-2-macroglobulin" evidence="10">
    <location>
        <begin position="386"/>
        <end position="470"/>
    </location>
</feature>
<dbReference type="Gene3D" id="2.60.40.10">
    <property type="entry name" value="Immunoglobulins"/>
    <property type="match status" value="1"/>
</dbReference>
<keyword evidence="5" id="KW-0882">Thioester bond</keyword>
<dbReference type="InterPro" id="IPR002890">
    <property type="entry name" value="MG2"/>
</dbReference>
<keyword evidence="6" id="KW-1015">Disulfide bond</keyword>
<dbReference type="InterPro" id="IPR011625">
    <property type="entry name" value="A2M_N_BRD"/>
</dbReference>
<dbReference type="SMART" id="SM01419">
    <property type="entry name" value="Thiol-ester_cl"/>
    <property type="match status" value="1"/>
</dbReference>
<reference evidence="12" key="5">
    <citation type="submission" date="2025-09" db="UniProtKB">
        <authorList>
            <consortium name="Ensembl"/>
        </authorList>
    </citation>
    <scope>IDENTIFICATION</scope>
</reference>
<dbReference type="InterPro" id="IPR013783">
    <property type="entry name" value="Ig-like_fold"/>
</dbReference>
<keyword evidence="7" id="KW-0325">Glycoprotein</keyword>
<dbReference type="Pfam" id="PF01835">
    <property type="entry name" value="MG2"/>
    <property type="match status" value="1"/>
</dbReference>
<dbReference type="GeneTree" id="ENSGT00940000155926"/>
<evidence type="ECO:0000259" key="11">
    <source>
        <dbReference type="SMART" id="SM01361"/>
    </source>
</evidence>
<evidence type="ECO:0000256" key="1">
    <source>
        <dbReference type="ARBA" id="ARBA00010952"/>
    </source>
</evidence>
<dbReference type="GO" id="GO:0004867">
    <property type="term" value="F:serine-type endopeptidase inhibitor activity"/>
    <property type="evidence" value="ECO:0007669"/>
    <property type="project" value="UniProtKB-KW"/>
</dbReference>
<dbReference type="InterPro" id="IPR009048">
    <property type="entry name" value="A-macroglobulin_rcpt-bd"/>
</dbReference>
<dbReference type="Gene3D" id="2.20.130.20">
    <property type="match status" value="1"/>
</dbReference>
<dbReference type="InterPro" id="IPR011626">
    <property type="entry name" value="Alpha-macroglobulin_TED"/>
</dbReference>
<evidence type="ECO:0000259" key="10">
    <source>
        <dbReference type="SMART" id="SM01360"/>
    </source>
</evidence>
<evidence type="ECO:0000313" key="13">
    <source>
        <dbReference type="Proteomes" id="UP000314983"/>
    </source>
</evidence>
<dbReference type="InterPro" id="IPR001599">
    <property type="entry name" value="Macroglobln_a2"/>
</dbReference>
<dbReference type="SMART" id="SM01361">
    <property type="entry name" value="A2M_recep"/>
    <property type="match status" value="1"/>
</dbReference>
<evidence type="ECO:0000256" key="2">
    <source>
        <dbReference type="ARBA" id="ARBA00022690"/>
    </source>
</evidence>
<dbReference type="InterPro" id="IPR050473">
    <property type="entry name" value="A2M/Complement_sys"/>
</dbReference>
<evidence type="ECO:0000256" key="8">
    <source>
        <dbReference type="SAM" id="MobiDB-lite"/>
    </source>
</evidence>
<dbReference type="Gene3D" id="2.60.120.1540">
    <property type="match status" value="1"/>
</dbReference>
<dbReference type="OMA" id="FMNSFTV"/>
<keyword evidence="2" id="KW-0646">Protease inhibitor</keyword>
<gene>
    <name evidence="12" type="primary">CD109</name>
</gene>
<dbReference type="CDD" id="cd02897">
    <property type="entry name" value="A2M_2"/>
    <property type="match status" value="1"/>
</dbReference>
<dbReference type="Gene3D" id="2.60.40.690">
    <property type="entry name" value="Alpha-macroglobulin, receptor-binding domain"/>
    <property type="match status" value="1"/>
</dbReference>
<dbReference type="InterPro" id="IPR047565">
    <property type="entry name" value="Alpha-macroglob_thiol-ester_cl"/>
</dbReference>
<dbReference type="STRING" id="8005.ENSEEEP00000019393"/>
<dbReference type="Ensembl" id="ENSEEET00000019605.2">
    <property type="protein sequence ID" value="ENSEEEP00000019393.2"/>
    <property type="gene ID" value="ENSEEEG00000009367.2"/>
</dbReference>
<evidence type="ECO:0000259" key="9">
    <source>
        <dbReference type="SMART" id="SM01359"/>
    </source>
</evidence>
<keyword evidence="4" id="KW-0722">Serine protease inhibitor</keyword>
<reference evidence="12" key="4">
    <citation type="submission" date="2025-08" db="UniProtKB">
        <authorList>
            <consortium name="Ensembl"/>
        </authorList>
    </citation>
    <scope>IDENTIFICATION</scope>
</reference>
<dbReference type="AlphaFoldDB" id="A0A4W4F6S5"/>
<dbReference type="Gene3D" id="6.20.50.160">
    <property type="match status" value="1"/>
</dbReference>
<name>A0A4W4F6S5_ELEEL</name>
<evidence type="ECO:0000256" key="4">
    <source>
        <dbReference type="ARBA" id="ARBA00022900"/>
    </source>
</evidence>
<dbReference type="SMART" id="SM01360">
    <property type="entry name" value="A2M"/>
    <property type="match status" value="1"/>
</dbReference>
<evidence type="ECO:0000313" key="12">
    <source>
        <dbReference type="Ensembl" id="ENSEEEP00000019393.2"/>
    </source>
</evidence>
<dbReference type="InterPro" id="IPR036595">
    <property type="entry name" value="A-macroglobulin_rcpt-bd_sf"/>
</dbReference>
<dbReference type="SUPFAM" id="SSF49410">
    <property type="entry name" value="Alpha-macroglobulin receptor domain"/>
    <property type="match status" value="1"/>
</dbReference>
<dbReference type="SUPFAM" id="SSF48239">
    <property type="entry name" value="Terpenoid cyclases/Protein prenyltransferases"/>
    <property type="match status" value="1"/>
</dbReference>
<protein>
    <recommendedName>
        <fullName evidence="14">CD109 molecule</fullName>
    </recommendedName>
</protein>
<evidence type="ECO:0000256" key="7">
    <source>
        <dbReference type="ARBA" id="ARBA00023180"/>
    </source>
</evidence>
<feature type="domain" description="Alpha-macroglobulin receptor-binding" evidence="11">
    <location>
        <begin position="962"/>
        <end position="1046"/>
    </location>
</feature>
<evidence type="ECO:0000256" key="6">
    <source>
        <dbReference type="ARBA" id="ARBA00023157"/>
    </source>
</evidence>
<dbReference type="GO" id="GO:0005615">
    <property type="term" value="C:extracellular space"/>
    <property type="evidence" value="ECO:0007669"/>
    <property type="project" value="InterPro"/>
</dbReference>
<dbReference type="Pfam" id="PF07678">
    <property type="entry name" value="TED_complement"/>
    <property type="match status" value="1"/>
</dbReference>
<evidence type="ECO:0008006" key="14">
    <source>
        <dbReference type="Google" id="ProtNLM"/>
    </source>
</evidence>
<dbReference type="InterPro" id="IPR008930">
    <property type="entry name" value="Terpenoid_cyclase/PrenylTrfase"/>
</dbReference>
<accession>A0A4W4F6S5</accession>
<feature type="domain" description="Alpha-2-macroglobulin bait region" evidence="9">
    <location>
        <begin position="204"/>
        <end position="353"/>
    </location>
</feature>
<dbReference type="Gene3D" id="1.50.10.20">
    <property type="match status" value="1"/>
</dbReference>
<dbReference type="FunFam" id="1.50.10.20:FF:000001">
    <property type="entry name" value="CD109 isoform 1"/>
    <property type="match status" value="1"/>
</dbReference>
<dbReference type="PROSITE" id="PS00477">
    <property type="entry name" value="ALPHA_2_MACROGLOBULIN"/>
    <property type="match status" value="1"/>
</dbReference>
<keyword evidence="13" id="KW-1185">Reference proteome</keyword>
<reference evidence="12" key="3">
    <citation type="submission" date="2020-05" db="EMBL/GenBank/DDBJ databases">
        <title>Electrophorus electricus (electric eel) genome, fEleEle1, primary haplotype.</title>
        <authorList>
            <person name="Myers G."/>
            <person name="Meyer A."/>
            <person name="Fedrigo O."/>
            <person name="Formenti G."/>
            <person name="Rhie A."/>
            <person name="Tracey A."/>
            <person name="Sims Y."/>
            <person name="Jarvis E.D."/>
        </authorList>
    </citation>
    <scope>NUCLEOTIDE SEQUENCE [LARGE SCALE GENOMIC DNA]</scope>
</reference>
<reference evidence="13" key="1">
    <citation type="journal article" date="2014" name="Science">
        <title>Nonhuman genetics. Genomic basis for the convergent evolution of electric organs.</title>
        <authorList>
            <person name="Gallant J.R."/>
            <person name="Traeger L.L."/>
            <person name="Volkening J.D."/>
            <person name="Moffett H."/>
            <person name="Chen P.H."/>
            <person name="Novina C.D."/>
            <person name="Phillips G.N.Jr."/>
            <person name="Anand R."/>
            <person name="Wells G.B."/>
            <person name="Pinch M."/>
            <person name="Guth R."/>
            <person name="Unguez G.A."/>
            <person name="Albert J.S."/>
            <person name="Zakon H.H."/>
            <person name="Samanta M.P."/>
            <person name="Sussman M.R."/>
        </authorList>
    </citation>
    <scope>NUCLEOTIDE SEQUENCE [LARGE SCALE GENOMIC DNA]</scope>
</reference>
<organism evidence="12 13">
    <name type="scientific">Electrophorus electricus</name>
    <name type="common">Electric eel</name>
    <name type="synonym">Gymnotus electricus</name>
    <dbReference type="NCBI Taxonomy" id="8005"/>
    <lineage>
        <taxon>Eukaryota</taxon>
        <taxon>Metazoa</taxon>
        <taxon>Chordata</taxon>
        <taxon>Craniata</taxon>
        <taxon>Vertebrata</taxon>
        <taxon>Euteleostomi</taxon>
        <taxon>Actinopterygii</taxon>
        <taxon>Neopterygii</taxon>
        <taxon>Teleostei</taxon>
        <taxon>Ostariophysi</taxon>
        <taxon>Gymnotiformes</taxon>
        <taxon>Gymnotoidei</taxon>
        <taxon>Gymnotidae</taxon>
        <taxon>Electrophorus</taxon>
    </lineage>
</organism>
<dbReference type="InterPro" id="IPR019742">
    <property type="entry name" value="MacrogloblnA2_CS"/>
</dbReference>
<reference evidence="13" key="2">
    <citation type="journal article" date="2017" name="Sci. Adv.">
        <title>A tail of two voltages: Proteomic comparison of the three electric organs of the electric eel.</title>
        <authorList>
            <person name="Traeger L.L."/>
            <person name="Sabat G."/>
            <person name="Barrett-Wilt G.A."/>
            <person name="Wells G.B."/>
            <person name="Sussman M.R."/>
        </authorList>
    </citation>
    <scope>NUCLEOTIDE SEQUENCE [LARGE SCALE GENOMIC DNA]</scope>
</reference>
<dbReference type="Pfam" id="PF07677">
    <property type="entry name" value="A2M_recep"/>
    <property type="match status" value="1"/>
</dbReference>
<proteinExistence type="inferred from homology"/>
<evidence type="ECO:0000256" key="3">
    <source>
        <dbReference type="ARBA" id="ARBA00022729"/>
    </source>
</evidence>
<dbReference type="PANTHER" id="PTHR11412">
    <property type="entry name" value="MACROGLOBULIN / COMPLEMENT"/>
    <property type="match status" value="1"/>
</dbReference>
<comment type="similarity">
    <text evidence="1">Belongs to the protease inhibitor I39 (alpha-2-macroglobulin) family.</text>
</comment>
<dbReference type="SMART" id="SM01359">
    <property type="entry name" value="A2M_N_2"/>
    <property type="match status" value="1"/>
</dbReference>
<dbReference type="InterPro" id="IPR041813">
    <property type="entry name" value="A2M_TED"/>
</dbReference>
<dbReference type="Gene3D" id="2.60.40.1930">
    <property type="match status" value="2"/>
</dbReference>
<dbReference type="PANTHER" id="PTHR11412:SF136">
    <property type="entry name" value="CD109 ANTIGEN"/>
    <property type="match status" value="1"/>
</dbReference>
<dbReference type="Pfam" id="PF00207">
    <property type="entry name" value="A2M"/>
    <property type="match status" value="1"/>
</dbReference>
<dbReference type="Proteomes" id="UP000314983">
    <property type="component" value="Chromosome 3"/>
</dbReference>
<sequence>MVIVTASGVTFIGICKLREQIKHQWLRQHYQQFYDWSYLYPYKLIVTGYIGDTLIFANSTVLHSSPRNMSILLQTDKPGYRPEESVKIRAVVISPNGKPCDEDIDLDPRGNIVQQWLSMDTVLGTVDKEFQLSQNPPLGRWKIVATANVSLNFPDIHFLWLHNIINMYCFKLKPSFHFFGYHLSFCAVGSGQWLVSIVMSRYGLEFQQYDPIIKPSLNFSAQVHWTFLDKCFVYTSAHQGIYIMIYYKPTICIVTVRGQVVAVGTLNSSLFVLSPTVSWIPLANVLVYLIRSDGEVINAALDISFTRILRNDVSLRWEKDRAEPSQVVSLSVSVLEADSLVGILVVDKGSKDSDRSNDITEEEKQTDRQTERERVISKFSSSLCPLYYSISTTESFPLTVPNSMMSWVATAFVISKNLGLGLSAPVELEVFKHFFLYLNLPPYIIRGEVLLLEVSIFNRVDWHLEVSSTLYTASSCFISLATHRVRVWGKSHATVFFPIRATELGHMPISLRALALYTSDSVFHTILVKVTEGFLQPFYRYKISTTLSRDLEFHFPAAVVEGSQRAQVTVVGDILGPSISGLDSLIQMPCGCGEQNMVYFAPAVYVLQYLSRVGQLDEETLSRALGYMEQGYQRELSYQRLDGSFSAFGDIDPSGSTWLTAFVLKCFVQAQPFIFIDTAVLTKAAGWLRAQQTPTGAFQEPGRVIHTQLLDGLGGQLSLTAYVLVAVLEDPEYTNIFAGQISGAVDYLTFKLKQGISSSYSLCLVTYALTLAHSPFAGTALTELMNRAQVHDGVPMWSSPDDSLATSWQPPTADIEMAAYVLLTLYRQGIPEQGYALMKWLLQQRNYMGGFGSTQDTVIALQALSAYATLSSSEQINLAIRVTSATATVASFTVDRNNYLQYQSQEVAVSIRHVSASGRGFALFQLTTFYNIEAQEMTHRLHDAYTHEAFDLLKENKVVNQTSMTILEVGLLTGFGLAQEGIPLNDLVRRVETSPGKVILYLDSVKTTDASVLIPTTLEFKVTGVQEAAVVIYDYYEPRRKTVRTYMSETRHKMAFCDFCGEDCSQCDLQTQPVYNTVFSSHALRCVPQSLALLLLLSLALCF</sequence>
<feature type="region of interest" description="Disordered" evidence="8">
    <location>
        <begin position="350"/>
        <end position="372"/>
    </location>
</feature>
<keyword evidence="3" id="KW-0732">Signal</keyword>
<evidence type="ECO:0000256" key="5">
    <source>
        <dbReference type="ARBA" id="ARBA00022966"/>
    </source>
</evidence>